<dbReference type="Proteomes" id="UP000054485">
    <property type="component" value="Unassembled WGS sequence"/>
</dbReference>
<keyword evidence="1" id="KW-1133">Transmembrane helix</keyword>
<keyword evidence="3" id="KW-1185">Reference proteome</keyword>
<reference evidence="2 3" key="1">
    <citation type="submission" date="2014-04" db="EMBL/GenBank/DDBJ databases">
        <authorList>
            <consortium name="DOE Joint Genome Institute"/>
            <person name="Kuo A."/>
            <person name="Ruytinx J."/>
            <person name="Rineau F."/>
            <person name="Colpaert J."/>
            <person name="Kohler A."/>
            <person name="Nagy L.G."/>
            <person name="Floudas D."/>
            <person name="Copeland A."/>
            <person name="Barry K.W."/>
            <person name="Cichocki N."/>
            <person name="Veneault-Fourrey C."/>
            <person name="LaButti K."/>
            <person name="Lindquist E.A."/>
            <person name="Lipzen A."/>
            <person name="Lundell T."/>
            <person name="Morin E."/>
            <person name="Murat C."/>
            <person name="Sun H."/>
            <person name="Tunlid A."/>
            <person name="Henrissat B."/>
            <person name="Grigoriev I.V."/>
            <person name="Hibbett D.S."/>
            <person name="Martin F."/>
            <person name="Nordberg H.P."/>
            <person name="Cantor M.N."/>
            <person name="Hua S.X."/>
        </authorList>
    </citation>
    <scope>NUCLEOTIDE SEQUENCE [LARGE SCALE GENOMIC DNA]</scope>
    <source>
        <strain evidence="2 3">UH-Slu-Lm8-n1</strain>
    </source>
</reference>
<accession>A0A0D0ALK6</accession>
<name>A0A0D0ALK6_9AGAM</name>
<organism evidence="2 3">
    <name type="scientific">Suillus luteus UH-Slu-Lm8-n1</name>
    <dbReference type="NCBI Taxonomy" id="930992"/>
    <lineage>
        <taxon>Eukaryota</taxon>
        <taxon>Fungi</taxon>
        <taxon>Dikarya</taxon>
        <taxon>Basidiomycota</taxon>
        <taxon>Agaricomycotina</taxon>
        <taxon>Agaricomycetes</taxon>
        <taxon>Agaricomycetidae</taxon>
        <taxon>Boletales</taxon>
        <taxon>Suillineae</taxon>
        <taxon>Suillaceae</taxon>
        <taxon>Suillus</taxon>
    </lineage>
</organism>
<dbReference type="EMBL" id="KN835230">
    <property type="protein sequence ID" value="KIK42766.1"/>
    <property type="molecule type" value="Genomic_DNA"/>
</dbReference>
<gene>
    <name evidence="2" type="ORF">CY34DRAFT_755359</name>
</gene>
<reference evidence="3" key="2">
    <citation type="submission" date="2015-01" db="EMBL/GenBank/DDBJ databases">
        <title>Evolutionary Origins and Diversification of the Mycorrhizal Mutualists.</title>
        <authorList>
            <consortium name="DOE Joint Genome Institute"/>
            <consortium name="Mycorrhizal Genomics Consortium"/>
            <person name="Kohler A."/>
            <person name="Kuo A."/>
            <person name="Nagy L.G."/>
            <person name="Floudas D."/>
            <person name="Copeland A."/>
            <person name="Barry K.W."/>
            <person name="Cichocki N."/>
            <person name="Veneault-Fourrey C."/>
            <person name="LaButti K."/>
            <person name="Lindquist E.A."/>
            <person name="Lipzen A."/>
            <person name="Lundell T."/>
            <person name="Morin E."/>
            <person name="Murat C."/>
            <person name="Riley R."/>
            <person name="Ohm R."/>
            <person name="Sun H."/>
            <person name="Tunlid A."/>
            <person name="Henrissat B."/>
            <person name="Grigoriev I.V."/>
            <person name="Hibbett D.S."/>
            <person name="Martin F."/>
        </authorList>
    </citation>
    <scope>NUCLEOTIDE SEQUENCE [LARGE SCALE GENOMIC DNA]</scope>
    <source>
        <strain evidence="3">UH-Slu-Lm8-n1</strain>
    </source>
</reference>
<dbReference type="OrthoDB" id="2687524at2759"/>
<sequence>MVDSGPIISDAKFTADTRTDFYDRNLTSRRYALVGMACSSIFSCLCIVAGIVTLAKHGVFGVITFNTFVVDSDDAFTLLDRLREILALAFNLISPSAPSP</sequence>
<dbReference type="AlphaFoldDB" id="A0A0D0ALK6"/>
<keyword evidence="1" id="KW-0472">Membrane</keyword>
<dbReference type="HOGENOM" id="CLU_2307935_0_0_1"/>
<evidence type="ECO:0000313" key="2">
    <source>
        <dbReference type="EMBL" id="KIK42766.1"/>
    </source>
</evidence>
<evidence type="ECO:0000313" key="3">
    <source>
        <dbReference type="Proteomes" id="UP000054485"/>
    </source>
</evidence>
<proteinExistence type="predicted"/>
<dbReference type="InParanoid" id="A0A0D0ALK6"/>
<dbReference type="STRING" id="930992.A0A0D0ALK6"/>
<protein>
    <submittedName>
        <fullName evidence="2">Uncharacterized protein</fullName>
    </submittedName>
</protein>
<feature type="transmembrane region" description="Helical" evidence="1">
    <location>
        <begin position="31"/>
        <end position="55"/>
    </location>
</feature>
<keyword evidence="1" id="KW-0812">Transmembrane</keyword>
<evidence type="ECO:0000256" key="1">
    <source>
        <dbReference type="SAM" id="Phobius"/>
    </source>
</evidence>